<keyword evidence="5" id="KW-1185">Reference proteome</keyword>
<keyword evidence="2" id="KW-1133">Transmembrane helix</keyword>
<reference evidence="4 5" key="1">
    <citation type="submission" date="2019-02" db="EMBL/GenBank/DDBJ databases">
        <title>Draft genome sequences of novel Actinobacteria.</title>
        <authorList>
            <person name="Sahin N."/>
            <person name="Ay H."/>
            <person name="Saygin H."/>
        </authorList>
    </citation>
    <scope>NUCLEOTIDE SEQUENCE [LARGE SCALE GENOMIC DNA]</scope>
    <source>
        <strain evidence="4 5">JCM 30529</strain>
    </source>
</reference>
<organism evidence="4 5">
    <name type="scientific">Micromonospora fluostatini</name>
    <dbReference type="NCBI Taxonomy" id="1629071"/>
    <lineage>
        <taxon>Bacteria</taxon>
        <taxon>Bacillati</taxon>
        <taxon>Actinomycetota</taxon>
        <taxon>Actinomycetes</taxon>
        <taxon>Micromonosporales</taxon>
        <taxon>Micromonosporaceae</taxon>
        <taxon>Micromonospora</taxon>
    </lineage>
</organism>
<keyword evidence="2" id="KW-0472">Membrane</keyword>
<evidence type="ECO:0000256" key="2">
    <source>
        <dbReference type="SAM" id="Phobius"/>
    </source>
</evidence>
<sequence>MLGKQTGGRSRRWRPIVLVELAVLGVLVAGVAVAVGLSRDEPEPTASAAAPEPIQLSSAPDVTAPVVIPGRPGQSASTVPSNEFSPQPAPAYNAADVRFVSMMIPHHEQALVMARLAPERAGNTQIAAIADRILAAQGPEIKALEAWLESKGLKREAATAQHGHEMAGMQSPEAMKSLEAARGAEFDKMFVDMMSAHHQGAITMALEAQTLGVDPIVNETATSTAVEQRVEIQRMKEALAG</sequence>
<dbReference type="Pfam" id="PF03713">
    <property type="entry name" value="DUF305"/>
    <property type="match status" value="1"/>
</dbReference>
<accession>A0ABY2DLK9</accession>
<evidence type="ECO:0000256" key="1">
    <source>
        <dbReference type="SAM" id="MobiDB-lite"/>
    </source>
</evidence>
<feature type="domain" description="DUF305" evidence="3">
    <location>
        <begin position="96"/>
        <end position="239"/>
    </location>
</feature>
<keyword evidence="2" id="KW-0812">Transmembrane</keyword>
<name>A0ABY2DLK9_9ACTN</name>
<evidence type="ECO:0000259" key="3">
    <source>
        <dbReference type="Pfam" id="PF03713"/>
    </source>
</evidence>
<dbReference type="Proteomes" id="UP000295626">
    <property type="component" value="Unassembled WGS sequence"/>
</dbReference>
<gene>
    <name evidence="4" type="ORF">E1091_01955</name>
</gene>
<dbReference type="PANTHER" id="PTHR36933:SF1">
    <property type="entry name" value="SLL0788 PROTEIN"/>
    <property type="match status" value="1"/>
</dbReference>
<dbReference type="EMBL" id="SMKE01000029">
    <property type="protein sequence ID" value="TDC01879.1"/>
    <property type="molecule type" value="Genomic_DNA"/>
</dbReference>
<dbReference type="Gene3D" id="1.20.1260.10">
    <property type="match status" value="1"/>
</dbReference>
<feature type="compositionally biased region" description="Polar residues" evidence="1">
    <location>
        <begin position="74"/>
        <end position="85"/>
    </location>
</feature>
<protein>
    <submittedName>
        <fullName evidence="4">DUF305 domain-containing protein</fullName>
    </submittedName>
</protein>
<feature type="region of interest" description="Disordered" evidence="1">
    <location>
        <begin position="63"/>
        <end position="88"/>
    </location>
</feature>
<evidence type="ECO:0000313" key="4">
    <source>
        <dbReference type="EMBL" id="TDC01879.1"/>
    </source>
</evidence>
<comment type="caution">
    <text evidence="4">The sequence shown here is derived from an EMBL/GenBank/DDBJ whole genome shotgun (WGS) entry which is preliminary data.</text>
</comment>
<evidence type="ECO:0000313" key="5">
    <source>
        <dbReference type="Proteomes" id="UP000295626"/>
    </source>
</evidence>
<proteinExistence type="predicted"/>
<dbReference type="PANTHER" id="PTHR36933">
    <property type="entry name" value="SLL0788 PROTEIN"/>
    <property type="match status" value="1"/>
</dbReference>
<feature type="transmembrane region" description="Helical" evidence="2">
    <location>
        <begin position="16"/>
        <end position="37"/>
    </location>
</feature>
<dbReference type="InterPro" id="IPR005183">
    <property type="entry name" value="DUF305_CopM-like"/>
</dbReference>
<dbReference type="InterPro" id="IPR012347">
    <property type="entry name" value="Ferritin-like"/>
</dbReference>